<reference evidence="3 4" key="1">
    <citation type="submission" date="2015-08" db="EMBL/GenBank/DDBJ databases">
        <title>Draft genome sequence of cellulolytic and xylanolytic Paenibacillus sp. A59, isolated from a decaying forest soil from Patagonia, Argentina.</title>
        <authorList>
            <person name="Ghio S."/>
            <person name="Caceres A.M."/>
            <person name="Talia P."/>
            <person name="Grasso D."/>
            <person name="Campos E."/>
        </authorList>
    </citation>
    <scope>NUCLEOTIDE SEQUENCE [LARGE SCALE GENOMIC DNA]</scope>
    <source>
        <strain evidence="3 4">A59</strain>
    </source>
</reference>
<gene>
    <name evidence="3" type="ORF">AMS66_16440</name>
</gene>
<evidence type="ECO:0000256" key="1">
    <source>
        <dbReference type="SAM" id="Phobius"/>
    </source>
</evidence>
<dbReference type="EMBL" id="LITU01000061">
    <property type="protein sequence ID" value="KOY15335.1"/>
    <property type="molecule type" value="Genomic_DNA"/>
</dbReference>
<organism evidence="3 4">
    <name type="scientific">Paenibacillus xylanivorans</name>
    <dbReference type="NCBI Taxonomy" id="1705561"/>
    <lineage>
        <taxon>Bacteria</taxon>
        <taxon>Bacillati</taxon>
        <taxon>Bacillota</taxon>
        <taxon>Bacilli</taxon>
        <taxon>Bacillales</taxon>
        <taxon>Paenibacillaceae</taxon>
        <taxon>Paenibacillus</taxon>
    </lineage>
</organism>
<comment type="caution">
    <text evidence="3">The sequence shown here is derived from an EMBL/GenBank/DDBJ whole genome shotgun (WGS) entry which is preliminary data.</text>
</comment>
<dbReference type="OrthoDB" id="2460662at2"/>
<dbReference type="PATRIC" id="fig|1705561.3.peg.3359"/>
<dbReference type="RefSeq" id="WP_053781843.1">
    <property type="nucleotide sequence ID" value="NZ_LITU01000061.1"/>
</dbReference>
<sequence length="490" mass="56501">MNFHDPVDGELKQLFNTKRKDLIIPDTVQLAMENALSSISEQNVKKRYPHKRWRWVAAVIALFFILGAVSIYSVPTFGEMIRSLFAKDNPDIGLLRAQELGLVHNPHIKVKDKGYTLVIDEAVADPTRVTMALQLFDKKGKHDRYKLLLGELNNITIKDANGKELDTMYDMGYTNDFYYMVAFFNEPLQTDKITIEGNIGKLGNRQEPSIEGDWNFSFDIDMREANQQTKIEELSGSYTTPHGMTVTLKRLTRMVQGVRFELETELNDAAMARSPGDLWEKQMLSFHFETIENEEIHSVNSRKNGDMVSLMSTDYAVIGDGKIRWSYIFKYLPEHEPYRFILDGYSVAEIDGSKISFSPSELIEPKSFQILTDRIELVGTSLEDSQNPDATYETAVSFYGEMDNEIRNEEWKAYDSEGNQYDVSKRGASTLKNTLTDNWREGFISMGDRDMQQPYEYRITGLDYIPEELILVRRVVDKRYKDPDWSVMLK</sequence>
<keyword evidence="4" id="KW-1185">Reference proteome</keyword>
<proteinExistence type="predicted"/>
<keyword evidence="1" id="KW-1133">Transmembrane helix</keyword>
<protein>
    <recommendedName>
        <fullName evidence="2">DUF4179 domain-containing protein</fullName>
    </recommendedName>
</protein>
<dbReference type="AlphaFoldDB" id="A0A0N0UHG5"/>
<dbReference type="Gene3D" id="2.60.40.1630">
    <property type="entry name" value="bacillus anthracis domain"/>
    <property type="match status" value="1"/>
</dbReference>
<evidence type="ECO:0000313" key="3">
    <source>
        <dbReference type="EMBL" id="KOY15335.1"/>
    </source>
</evidence>
<evidence type="ECO:0000259" key="2">
    <source>
        <dbReference type="Pfam" id="PF13786"/>
    </source>
</evidence>
<feature type="transmembrane region" description="Helical" evidence="1">
    <location>
        <begin position="55"/>
        <end position="74"/>
    </location>
</feature>
<dbReference type="InterPro" id="IPR025436">
    <property type="entry name" value="DUF4179"/>
</dbReference>
<dbReference type="Pfam" id="PF13786">
    <property type="entry name" value="DUF4179"/>
    <property type="match status" value="1"/>
</dbReference>
<accession>A0A0N0UHG5</accession>
<keyword evidence="1" id="KW-0812">Transmembrane</keyword>
<evidence type="ECO:0000313" key="4">
    <source>
        <dbReference type="Proteomes" id="UP000037688"/>
    </source>
</evidence>
<feature type="domain" description="DUF4179" evidence="2">
    <location>
        <begin position="51"/>
        <end position="135"/>
    </location>
</feature>
<name>A0A0N0UHG5_9BACL</name>
<dbReference type="Proteomes" id="UP000037688">
    <property type="component" value="Unassembled WGS sequence"/>
</dbReference>
<keyword evidence="1" id="KW-0472">Membrane</keyword>